<evidence type="ECO:0000313" key="1">
    <source>
        <dbReference type="EMBL" id="WDE10858.1"/>
    </source>
</evidence>
<organism evidence="1 2">
    <name type="scientific">Thalassomonas haliotis</name>
    <dbReference type="NCBI Taxonomy" id="485448"/>
    <lineage>
        <taxon>Bacteria</taxon>
        <taxon>Pseudomonadati</taxon>
        <taxon>Pseudomonadota</taxon>
        <taxon>Gammaproteobacteria</taxon>
        <taxon>Alteromonadales</taxon>
        <taxon>Colwelliaceae</taxon>
        <taxon>Thalassomonas</taxon>
    </lineage>
</organism>
<dbReference type="EMBL" id="CP059693">
    <property type="protein sequence ID" value="WDE10858.1"/>
    <property type="molecule type" value="Genomic_DNA"/>
</dbReference>
<proteinExistence type="predicted"/>
<evidence type="ECO:0000313" key="2">
    <source>
        <dbReference type="Proteomes" id="UP001215231"/>
    </source>
</evidence>
<dbReference type="Proteomes" id="UP001215231">
    <property type="component" value="Chromosome"/>
</dbReference>
<dbReference type="Pfam" id="PF19463">
    <property type="entry name" value="DUF6000"/>
    <property type="match status" value="1"/>
</dbReference>
<accession>A0ABY7VBA7</accession>
<gene>
    <name evidence="1" type="ORF">H3N35_21820</name>
</gene>
<dbReference type="InterPro" id="IPR046042">
    <property type="entry name" value="DUF6000"/>
</dbReference>
<sequence length="152" mass="17195">MVTSTGDQDLWGAYFTALEDIKEMEVNIANLLLCSDVCYSGRSYCLALASFSTPMAIDFLNKYLEYYLKKPDLWFDQGSVMSALAYIGEQAGEDLVTPHLASWKNFIKNKPNWELDSSIGHFKAEMKVLTSFKNEISSQQVTRGRFLIYSAS</sequence>
<reference evidence="1 2" key="1">
    <citation type="journal article" date="2022" name="Mar. Drugs">
        <title>Bioassay-Guided Fractionation Leads to the Detection of Cholic Acid Generated by the Rare Thalassomonas sp.</title>
        <authorList>
            <person name="Pheiffer F."/>
            <person name="Schneider Y.K."/>
            <person name="Hansen E.H."/>
            <person name="Andersen J.H."/>
            <person name="Isaksson J."/>
            <person name="Busche T."/>
            <person name="R C."/>
            <person name="Kalinowski J."/>
            <person name="Zyl L.V."/>
            <person name="Trindade M."/>
        </authorList>
    </citation>
    <scope>NUCLEOTIDE SEQUENCE [LARGE SCALE GENOMIC DNA]</scope>
    <source>
        <strain evidence="1 2">A5K-61T</strain>
    </source>
</reference>
<keyword evidence="2" id="KW-1185">Reference proteome</keyword>
<name>A0ABY7VBA7_9GAMM</name>
<protein>
    <submittedName>
        <fullName evidence="1">Uncharacterized protein</fullName>
    </submittedName>
</protein>